<dbReference type="Pfam" id="PF02734">
    <property type="entry name" value="Dak2"/>
    <property type="match status" value="1"/>
</dbReference>
<evidence type="ECO:0000256" key="2">
    <source>
        <dbReference type="ARBA" id="ARBA00022777"/>
    </source>
</evidence>
<dbReference type="GO" id="GO:0004371">
    <property type="term" value="F:glycerone kinase activity"/>
    <property type="evidence" value="ECO:0007669"/>
    <property type="project" value="InterPro"/>
</dbReference>
<keyword evidence="2 5" id="KW-0418">Kinase</keyword>
<dbReference type="InterPro" id="IPR004007">
    <property type="entry name" value="DhaL_dom"/>
</dbReference>
<dbReference type="NCBIfam" id="TIGR02365">
    <property type="entry name" value="dha_L_ycgS"/>
    <property type="match status" value="1"/>
</dbReference>
<evidence type="ECO:0000256" key="3">
    <source>
        <dbReference type="SAM" id="MobiDB-lite"/>
    </source>
</evidence>
<dbReference type="Gene3D" id="1.25.40.340">
    <property type="match status" value="1"/>
</dbReference>
<dbReference type="GO" id="GO:0005829">
    <property type="term" value="C:cytosol"/>
    <property type="evidence" value="ECO:0007669"/>
    <property type="project" value="TreeGrafter"/>
</dbReference>
<dbReference type="InterPro" id="IPR050861">
    <property type="entry name" value="Dihydroxyacetone_Kinase"/>
</dbReference>
<dbReference type="SMART" id="SM01120">
    <property type="entry name" value="Dak2"/>
    <property type="match status" value="1"/>
</dbReference>
<keyword evidence="1" id="KW-0808">Transferase</keyword>
<name>A0A7Y0LXB8_CELFI</name>
<comment type="caution">
    <text evidence="5">The sequence shown here is derived from an EMBL/GenBank/DDBJ whole genome shotgun (WGS) entry which is preliminary data.</text>
</comment>
<dbReference type="AlphaFoldDB" id="A0A7Y0LXB8"/>
<evidence type="ECO:0000259" key="4">
    <source>
        <dbReference type="PROSITE" id="PS51480"/>
    </source>
</evidence>
<organism evidence="5 6">
    <name type="scientific">Cellulomonas fimi</name>
    <dbReference type="NCBI Taxonomy" id="1708"/>
    <lineage>
        <taxon>Bacteria</taxon>
        <taxon>Bacillati</taxon>
        <taxon>Actinomycetota</taxon>
        <taxon>Actinomycetes</taxon>
        <taxon>Micrococcales</taxon>
        <taxon>Cellulomonadaceae</taxon>
        <taxon>Cellulomonas</taxon>
    </lineage>
</organism>
<reference evidence="5 6" key="1">
    <citation type="submission" date="2020-04" db="EMBL/GenBank/DDBJ databases">
        <title>Sequencing and Assembly of C. fimi.</title>
        <authorList>
            <person name="Ramsey A.R."/>
        </authorList>
    </citation>
    <scope>NUCLEOTIDE SEQUENCE [LARGE SCALE GENOMIC DNA]</scope>
    <source>
        <strain evidence="5 6">SB</strain>
    </source>
</reference>
<evidence type="ECO:0000256" key="1">
    <source>
        <dbReference type="ARBA" id="ARBA00022679"/>
    </source>
</evidence>
<feature type="region of interest" description="Disordered" evidence="3">
    <location>
        <begin position="207"/>
        <end position="234"/>
    </location>
</feature>
<gene>
    <name evidence="5" type="primary">dhaL</name>
    <name evidence="5" type="ORF">HIR71_05120</name>
</gene>
<evidence type="ECO:0000313" key="6">
    <source>
        <dbReference type="Proteomes" id="UP000562124"/>
    </source>
</evidence>
<dbReference type="GO" id="GO:0019563">
    <property type="term" value="P:glycerol catabolic process"/>
    <property type="evidence" value="ECO:0007669"/>
    <property type="project" value="TreeGrafter"/>
</dbReference>
<dbReference type="EMBL" id="JABCJJ010000005">
    <property type="protein sequence ID" value="NMR19611.1"/>
    <property type="molecule type" value="Genomic_DNA"/>
</dbReference>
<accession>A0A7Y0LXB8</accession>
<dbReference type="Proteomes" id="UP000562124">
    <property type="component" value="Unassembled WGS sequence"/>
</dbReference>
<protein>
    <submittedName>
        <fullName evidence="5">Dihydroxyacetone kinase subunit L</fullName>
    </submittedName>
</protein>
<sequence>MTLDVAWAVDWTRRTAEQVAARRVELTELDRQIGDGDHGENLARGFSAVIARLDALEDAPAEVGDVLKLVATTLMSTVGGAAGPLYGTAYLRSAKVTGVDALDSRAVVAMLEAGLEGVVARGKASPGEKTMVDAWTPAVEAAVAAADSGADPAAVLAAAADAAEAGAVATIPLVATKGRASYLGERSAGHADPGATSTALVLRAAADAAGAERAGPEGAGRNRAPSDNARHDGA</sequence>
<dbReference type="SUPFAM" id="SSF101473">
    <property type="entry name" value="DhaL-like"/>
    <property type="match status" value="1"/>
</dbReference>
<dbReference type="FunFam" id="1.25.40.340:FF:000002">
    <property type="entry name" value="Dihydroxyacetone kinase, L subunit"/>
    <property type="match status" value="1"/>
</dbReference>
<keyword evidence="6" id="KW-1185">Reference proteome</keyword>
<dbReference type="InterPro" id="IPR036117">
    <property type="entry name" value="DhaL_dom_sf"/>
</dbReference>
<dbReference type="PANTHER" id="PTHR28629:SF4">
    <property type="entry name" value="TRIOKINASE_FMN CYCLASE"/>
    <property type="match status" value="1"/>
</dbReference>
<proteinExistence type="predicted"/>
<evidence type="ECO:0000313" key="5">
    <source>
        <dbReference type="EMBL" id="NMR19611.1"/>
    </source>
</evidence>
<dbReference type="InterPro" id="IPR012737">
    <property type="entry name" value="DhaK_L_YcgS"/>
</dbReference>
<feature type="domain" description="DhaL" evidence="4">
    <location>
        <begin position="6"/>
        <end position="207"/>
    </location>
</feature>
<dbReference type="RefSeq" id="WP_169323982.1">
    <property type="nucleotide sequence ID" value="NZ_JABCJJ010000005.1"/>
</dbReference>
<dbReference type="PANTHER" id="PTHR28629">
    <property type="entry name" value="TRIOKINASE/FMN CYCLASE"/>
    <property type="match status" value="1"/>
</dbReference>
<dbReference type="PROSITE" id="PS51480">
    <property type="entry name" value="DHAL"/>
    <property type="match status" value="1"/>
</dbReference>